<accession>A0A074Z7B0</accession>
<gene>
    <name evidence="1" type="ORF">T265_09030</name>
</gene>
<reference evidence="1 2" key="1">
    <citation type="submission" date="2013-11" db="EMBL/GenBank/DDBJ databases">
        <title>Opisthorchis viverrini - life in the bile duct.</title>
        <authorList>
            <person name="Young N.D."/>
            <person name="Nagarajan N."/>
            <person name="Lin S.J."/>
            <person name="Korhonen P.K."/>
            <person name="Jex A.R."/>
            <person name="Hall R.S."/>
            <person name="Safavi-Hemami H."/>
            <person name="Kaewkong W."/>
            <person name="Bertrand D."/>
            <person name="Gao S."/>
            <person name="Seet Q."/>
            <person name="Wongkham S."/>
            <person name="Teh B.T."/>
            <person name="Wongkham C."/>
            <person name="Intapan P.M."/>
            <person name="Maleewong W."/>
            <person name="Yang X."/>
            <person name="Hu M."/>
            <person name="Wang Z."/>
            <person name="Hofmann A."/>
            <person name="Sternberg P.W."/>
            <person name="Tan P."/>
            <person name="Wang J."/>
            <person name="Gasser R.B."/>
        </authorList>
    </citation>
    <scope>NUCLEOTIDE SEQUENCE [LARGE SCALE GENOMIC DNA]</scope>
</reference>
<dbReference type="CTD" id="20323209"/>
<keyword evidence="2" id="KW-1185">Reference proteome</keyword>
<dbReference type="GeneID" id="20323209"/>
<dbReference type="AlphaFoldDB" id="A0A074Z7B0"/>
<dbReference type="RefSeq" id="XP_009173258.1">
    <property type="nucleotide sequence ID" value="XM_009174994.1"/>
</dbReference>
<name>A0A074Z7B0_OPIVI</name>
<dbReference type="Proteomes" id="UP000054324">
    <property type="component" value="Unassembled WGS sequence"/>
</dbReference>
<evidence type="ECO:0000313" key="1">
    <source>
        <dbReference type="EMBL" id="KER22988.1"/>
    </source>
</evidence>
<protein>
    <submittedName>
        <fullName evidence="1">Uncharacterized protein</fullName>
    </submittedName>
</protein>
<dbReference type="OrthoDB" id="10546011at2759"/>
<proteinExistence type="predicted"/>
<sequence>MGGNAEEHHMAFGNKERVHFLQLKGVTLIYLANVPHSMEILTVPGEMAQWLGREFIDREVRGSNPSSVSQLPLFRLAVSQTSCFLLVARQLGTERVLRLNGFYFFKFPLTGPTDKKIKRSSFKFRPAPSYLYSTDCQDLHHLLLQVVT</sequence>
<evidence type="ECO:0000313" key="2">
    <source>
        <dbReference type="Proteomes" id="UP000054324"/>
    </source>
</evidence>
<organism evidence="1 2">
    <name type="scientific">Opisthorchis viverrini</name>
    <name type="common">Southeast Asian liver fluke</name>
    <dbReference type="NCBI Taxonomy" id="6198"/>
    <lineage>
        <taxon>Eukaryota</taxon>
        <taxon>Metazoa</taxon>
        <taxon>Spiralia</taxon>
        <taxon>Lophotrochozoa</taxon>
        <taxon>Platyhelminthes</taxon>
        <taxon>Trematoda</taxon>
        <taxon>Digenea</taxon>
        <taxon>Opisthorchiida</taxon>
        <taxon>Opisthorchiata</taxon>
        <taxon>Opisthorchiidae</taxon>
        <taxon>Opisthorchis</taxon>
    </lineage>
</organism>
<dbReference type="KEGG" id="ovi:T265_09030"/>
<dbReference type="EMBL" id="KL596870">
    <property type="protein sequence ID" value="KER22988.1"/>
    <property type="molecule type" value="Genomic_DNA"/>
</dbReference>